<dbReference type="Proteomes" id="UP000748025">
    <property type="component" value="Unassembled WGS sequence"/>
</dbReference>
<evidence type="ECO:0000256" key="1">
    <source>
        <dbReference type="SAM" id="MobiDB-lite"/>
    </source>
</evidence>
<evidence type="ECO:0000313" key="3">
    <source>
        <dbReference type="EMBL" id="KAG6013690.1"/>
    </source>
</evidence>
<dbReference type="GO" id="GO:0005886">
    <property type="term" value="C:plasma membrane"/>
    <property type="evidence" value="ECO:0007669"/>
    <property type="project" value="InterPro"/>
</dbReference>
<evidence type="ECO:0000256" key="2">
    <source>
        <dbReference type="SAM" id="Phobius"/>
    </source>
</evidence>
<feature type="transmembrane region" description="Helical" evidence="2">
    <location>
        <begin position="188"/>
        <end position="208"/>
    </location>
</feature>
<dbReference type="GO" id="GO:0005938">
    <property type="term" value="C:cell cortex"/>
    <property type="evidence" value="ECO:0007669"/>
    <property type="project" value="TreeGrafter"/>
</dbReference>
<protein>
    <submittedName>
        <fullName evidence="3">Uncharacterized protein</fullName>
    </submittedName>
</protein>
<sequence length="249" mass="27099">MAKNFPLGLGGLIMLATSMLFLYFIILSAVDDSTPLDRTYFLRANTDGITGARQWSQWTYFYVCGDNNLDCTGAKAGMPVGWAWDAGAQNVPDGLAGSYGGGTTSHKFFYMWRFGWVFILITLFFETLAFFTGFLACCGRLGAALSFFVAAFALVCHTVASSLFTATFVMARDRFRDAGREASIGSYAFGWIWGSYAALLVAIVLFAMGMRGDKTNAAAGGGGGGGRGMFSRRRSTRSYDGRRVKEEYS</sequence>
<keyword evidence="2" id="KW-0472">Membrane</keyword>
<gene>
    <name evidence="3" type="ORF">E4U43_007153</name>
</gene>
<dbReference type="PANTHER" id="PTHR36414:SF1">
    <property type="entry name" value="PROTEIN SUR7"/>
    <property type="match status" value="1"/>
</dbReference>
<organism evidence="3 4">
    <name type="scientific">Claviceps pusilla</name>
    <dbReference type="NCBI Taxonomy" id="123648"/>
    <lineage>
        <taxon>Eukaryota</taxon>
        <taxon>Fungi</taxon>
        <taxon>Dikarya</taxon>
        <taxon>Ascomycota</taxon>
        <taxon>Pezizomycotina</taxon>
        <taxon>Sordariomycetes</taxon>
        <taxon>Hypocreomycetidae</taxon>
        <taxon>Hypocreales</taxon>
        <taxon>Clavicipitaceae</taxon>
        <taxon>Claviceps</taxon>
    </lineage>
</organism>
<dbReference type="GO" id="GO:0031505">
    <property type="term" value="P:fungal-type cell wall organization"/>
    <property type="evidence" value="ECO:0007669"/>
    <property type="project" value="TreeGrafter"/>
</dbReference>
<dbReference type="GO" id="GO:0030866">
    <property type="term" value="P:cortical actin cytoskeleton organization"/>
    <property type="evidence" value="ECO:0007669"/>
    <property type="project" value="TreeGrafter"/>
</dbReference>
<evidence type="ECO:0000313" key="4">
    <source>
        <dbReference type="Proteomes" id="UP000748025"/>
    </source>
</evidence>
<feature type="compositionally biased region" description="Basic and acidic residues" evidence="1">
    <location>
        <begin position="237"/>
        <end position="249"/>
    </location>
</feature>
<accession>A0A9P7ND10</accession>
<reference evidence="3" key="1">
    <citation type="journal article" date="2020" name="bioRxiv">
        <title>Whole genome comparisons of ergot fungi reveals the divergence and evolution of species within the genus Claviceps are the result of varying mechanisms driving genome evolution and host range expansion.</title>
        <authorList>
            <person name="Wyka S.A."/>
            <person name="Mondo S.J."/>
            <person name="Liu M."/>
            <person name="Dettman J."/>
            <person name="Nalam V."/>
            <person name="Broders K.D."/>
        </authorList>
    </citation>
    <scope>NUCLEOTIDE SEQUENCE</scope>
    <source>
        <strain evidence="3">CCC 602</strain>
    </source>
</reference>
<feature type="transmembrane region" description="Helical" evidence="2">
    <location>
        <begin position="144"/>
        <end position="168"/>
    </location>
</feature>
<feature type="transmembrane region" description="Helical" evidence="2">
    <location>
        <begin position="114"/>
        <end position="137"/>
    </location>
</feature>
<dbReference type="GO" id="GO:0006897">
    <property type="term" value="P:endocytosis"/>
    <property type="evidence" value="ECO:0007669"/>
    <property type="project" value="TreeGrafter"/>
</dbReference>
<keyword evidence="2" id="KW-0812">Transmembrane</keyword>
<dbReference type="GO" id="GO:0032185">
    <property type="term" value="P:septin cytoskeleton organization"/>
    <property type="evidence" value="ECO:0007669"/>
    <property type="project" value="TreeGrafter"/>
</dbReference>
<feature type="region of interest" description="Disordered" evidence="1">
    <location>
        <begin position="220"/>
        <end position="249"/>
    </location>
</feature>
<dbReference type="AlphaFoldDB" id="A0A9P7ND10"/>
<dbReference type="PANTHER" id="PTHR36414">
    <property type="entry name" value="PROTEIN SUR7"/>
    <property type="match status" value="1"/>
</dbReference>
<feature type="transmembrane region" description="Helical" evidence="2">
    <location>
        <begin position="7"/>
        <end position="30"/>
    </location>
</feature>
<name>A0A9P7ND10_9HYPO</name>
<dbReference type="OrthoDB" id="5419460at2759"/>
<comment type="caution">
    <text evidence="3">The sequence shown here is derived from an EMBL/GenBank/DDBJ whole genome shotgun (WGS) entry which is preliminary data.</text>
</comment>
<dbReference type="Pfam" id="PF06687">
    <property type="entry name" value="SUR7"/>
    <property type="match status" value="1"/>
</dbReference>
<proteinExistence type="predicted"/>
<keyword evidence="4" id="KW-1185">Reference proteome</keyword>
<dbReference type="GO" id="GO:0045121">
    <property type="term" value="C:membrane raft"/>
    <property type="evidence" value="ECO:0007669"/>
    <property type="project" value="TreeGrafter"/>
</dbReference>
<dbReference type="EMBL" id="SRPW01000558">
    <property type="protein sequence ID" value="KAG6013690.1"/>
    <property type="molecule type" value="Genomic_DNA"/>
</dbReference>
<dbReference type="InterPro" id="IPR009571">
    <property type="entry name" value="SUR7/Rim9-like_fungi"/>
</dbReference>
<keyword evidence="2" id="KW-1133">Transmembrane helix</keyword>